<dbReference type="GeneID" id="105214091"/>
<feature type="region of interest" description="Disordered" evidence="1">
    <location>
        <begin position="77"/>
        <end position="128"/>
    </location>
</feature>
<reference evidence="3" key="2">
    <citation type="journal article" date="2015" name="Gigascience">
        <title>Reconstructing a comprehensive transcriptome assembly of a white-pupal translocated strain of the pest fruit fly Bactrocera cucurbitae.</title>
        <authorList>
            <person name="Sim S.B."/>
            <person name="Calla B."/>
            <person name="Hall B."/>
            <person name="DeRego T."/>
            <person name="Geib S.M."/>
        </authorList>
    </citation>
    <scope>NUCLEOTIDE SEQUENCE</scope>
</reference>
<organism evidence="3">
    <name type="scientific">Zeugodacus cucurbitae</name>
    <name type="common">Melon fruit fly</name>
    <name type="synonym">Bactrocera cucurbitae</name>
    <dbReference type="NCBI Taxonomy" id="28588"/>
    <lineage>
        <taxon>Eukaryota</taxon>
        <taxon>Metazoa</taxon>
        <taxon>Ecdysozoa</taxon>
        <taxon>Arthropoda</taxon>
        <taxon>Hexapoda</taxon>
        <taxon>Insecta</taxon>
        <taxon>Pterygota</taxon>
        <taxon>Neoptera</taxon>
        <taxon>Endopterygota</taxon>
        <taxon>Diptera</taxon>
        <taxon>Brachycera</taxon>
        <taxon>Muscomorpha</taxon>
        <taxon>Tephritoidea</taxon>
        <taxon>Tephritidae</taxon>
        <taxon>Zeugodacus</taxon>
        <taxon>Zeugodacus</taxon>
    </lineage>
</organism>
<feature type="chain" id="PRO_5001994622" evidence="2">
    <location>
        <begin position="28"/>
        <end position="354"/>
    </location>
</feature>
<keyword evidence="2" id="KW-0732">Signal</keyword>
<evidence type="ECO:0000256" key="1">
    <source>
        <dbReference type="SAM" id="MobiDB-lite"/>
    </source>
</evidence>
<dbReference type="GO" id="GO:0006508">
    <property type="term" value="P:proteolysis"/>
    <property type="evidence" value="ECO:0007669"/>
    <property type="project" value="UniProtKB-KW"/>
</dbReference>
<sequence>MNLEKSVIRQMLCLLLISYVNLPGTLAAPNLLTSYLPASMQALAYYIDFLQYEPISSTTVEPPFSVSDDELTNIFNASPTTTPLPIRPPTSALSTNKQPSTWVSTTSRPNWSSTSNKPSQTVSTTGSGWWKPPNWWNPSTTTTAKPTVPPTPTHRPGLYAPMKSPLIKPRSEKRVGYEVFDEIGDNTEGFDKLTLALIRDIQTEAEHDEFTNDVESLDNFLRLYDDNYGRAAFDDDNAVDRWSTTSTAGKKRVPPTKPYVEFLLVYDLLKRDAKAANLSKYEGYSEELLRDLHDLSSASAERQLYTLFKRMIDRGDVQRSDVVSRLQGIMKDLANPQSATAKELRYIPAMPFVP</sequence>
<dbReference type="OrthoDB" id="8197773at2759"/>
<evidence type="ECO:0000256" key="2">
    <source>
        <dbReference type="SAM" id="SignalP"/>
    </source>
</evidence>
<name>A0A0A1XBR0_ZEUCU</name>
<protein>
    <submittedName>
        <fullName evidence="3">ATP-dependent zinc metalloprotease FtsH</fullName>
    </submittedName>
</protein>
<dbReference type="GO" id="GO:0008237">
    <property type="term" value="F:metallopeptidase activity"/>
    <property type="evidence" value="ECO:0007669"/>
    <property type="project" value="UniProtKB-KW"/>
</dbReference>
<gene>
    <name evidence="3" type="primary">ftsH_2</name>
    <name evidence="3" type="ORF">g.8447</name>
</gene>
<feature type="region of interest" description="Disordered" evidence="1">
    <location>
        <begin position="140"/>
        <end position="164"/>
    </location>
</feature>
<dbReference type="EMBL" id="GBXI01006399">
    <property type="protein sequence ID" value="JAD07893.1"/>
    <property type="molecule type" value="Transcribed_RNA"/>
</dbReference>
<keyword evidence="3" id="KW-0482">Metalloprotease</keyword>
<reference evidence="3" key="1">
    <citation type="submission" date="2014-11" db="EMBL/GenBank/DDBJ databases">
        <authorList>
            <person name="Geib S."/>
        </authorList>
    </citation>
    <scope>NUCLEOTIDE SEQUENCE</scope>
</reference>
<accession>A0A0A1XBR0</accession>
<keyword evidence="3" id="KW-0378">Hydrolase</keyword>
<dbReference type="AlphaFoldDB" id="A0A0A1XBR0"/>
<feature type="signal peptide" evidence="2">
    <location>
        <begin position="1"/>
        <end position="27"/>
    </location>
</feature>
<keyword evidence="3" id="KW-0645">Protease</keyword>
<evidence type="ECO:0000313" key="3">
    <source>
        <dbReference type="EMBL" id="JAD07893.1"/>
    </source>
</evidence>
<proteinExistence type="predicted"/>
<dbReference type="CTD" id="48239"/>
<feature type="compositionally biased region" description="Polar residues" evidence="1">
    <location>
        <begin position="91"/>
        <end position="125"/>
    </location>
</feature>